<dbReference type="RefSeq" id="WP_245726314.1">
    <property type="nucleotide sequence ID" value="NZ_FNNQ01000009.1"/>
</dbReference>
<proteinExistence type="predicted"/>
<sequence length="279" mass="31500">MSTYLLWSKTPYAGQKNPPRNPVNPLAGSWPTYYLKRGADGSFKTPGGRPIQLAIRHPRTIDWNRQLKMVQHTLKNITSKQIKIAKFWGDGPATKQWTPIIDRLIDTYGLTPPMAARVLTTTQAAINDTFVVVWYLKYKWDVARPDQMDSTLSTILCTPRFPSYPSGHSTISGTAAEVLTHFFPPEAKRLDHMAREDALSRRYAGVHFNVDTNQGLRLGKQIGRIVVNVLKNQRNSADRLIDPTHVSKKHAVMGPPPYKQAMPFPFPQKCKSLVTPTKK</sequence>
<gene>
    <name evidence="2" type="ORF">SAMN05444487_10993</name>
</gene>
<dbReference type="CDD" id="cd03398">
    <property type="entry name" value="PAP2_haloperoxidase"/>
    <property type="match status" value="1"/>
</dbReference>
<dbReference type="STRING" id="1048340.SAMN05444487_10993"/>
<dbReference type="InterPro" id="IPR052559">
    <property type="entry name" value="V-haloperoxidase"/>
</dbReference>
<dbReference type="Pfam" id="PF01569">
    <property type="entry name" value="PAP2"/>
    <property type="match status" value="1"/>
</dbReference>
<dbReference type="EMBL" id="FNNQ01000009">
    <property type="protein sequence ID" value="SDX05153.1"/>
    <property type="molecule type" value="Genomic_DNA"/>
</dbReference>
<name>A0A1H2YIX5_9BACL</name>
<dbReference type="SUPFAM" id="SSF48317">
    <property type="entry name" value="Acid phosphatase/Vanadium-dependent haloperoxidase"/>
    <property type="match status" value="1"/>
</dbReference>
<organism evidence="2 3">
    <name type="scientific">Marininema mesophilum</name>
    <dbReference type="NCBI Taxonomy" id="1048340"/>
    <lineage>
        <taxon>Bacteria</taxon>
        <taxon>Bacillati</taxon>
        <taxon>Bacillota</taxon>
        <taxon>Bacilli</taxon>
        <taxon>Bacillales</taxon>
        <taxon>Thermoactinomycetaceae</taxon>
        <taxon>Marininema</taxon>
    </lineage>
</organism>
<evidence type="ECO:0000313" key="2">
    <source>
        <dbReference type="EMBL" id="SDX05153.1"/>
    </source>
</evidence>
<dbReference type="AlphaFoldDB" id="A0A1H2YIX5"/>
<feature type="domain" description="Phosphatidic acid phosphatase type 2/haloperoxidase" evidence="1">
    <location>
        <begin position="133"/>
        <end position="232"/>
    </location>
</feature>
<reference evidence="2 3" key="1">
    <citation type="submission" date="2016-10" db="EMBL/GenBank/DDBJ databases">
        <authorList>
            <person name="de Groot N.N."/>
        </authorList>
    </citation>
    <scope>NUCLEOTIDE SEQUENCE [LARGE SCALE GENOMIC DNA]</scope>
    <source>
        <strain evidence="2 3">DSM 45610</strain>
    </source>
</reference>
<accession>A0A1H2YIX5</accession>
<dbReference type="PANTHER" id="PTHR34599:SF1">
    <property type="entry name" value="PHOSPHATIDIC ACID PHOSPHATASE TYPE 2_HALOPEROXIDASE DOMAIN-CONTAINING PROTEIN"/>
    <property type="match status" value="1"/>
</dbReference>
<dbReference type="Proteomes" id="UP000198534">
    <property type="component" value="Unassembled WGS sequence"/>
</dbReference>
<dbReference type="InterPro" id="IPR036938">
    <property type="entry name" value="PAP2/HPO_sf"/>
</dbReference>
<protein>
    <submittedName>
        <fullName evidence="2">PAP2 superfamily protein</fullName>
    </submittedName>
</protein>
<evidence type="ECO:0000259" key="1">
    <source>
        <dbReference type="Pfam" id="PF01569"/>
    </source>
</evidence>
<dbReference type="PANTHER" id="PTHR34599">
    <property type="entry name" value="PEROXIDASE-RELATED"/>
    <property type="match status" value="1"/>
</dbReference>
<dbReference type="Gene3D" id="1.10.606.20">
    <property type="match status" value="1"/>
</dbReference>
<keyword evidence="3" id="KW-1185">Reference proteome</keyword>
<dbReference type="InterPro" id="IPR000326">
    <property type="entry name" value="PAP2/HPO"/>
</dbReference>
<evidence type="ECO:0000313" key="3">
    <source>
        <dbReference type="Proteomes" id="UP000198534"/>
    </source>
</evidence>